<dbReference type="GeneID" id="8239957"/>
<dbReference type="VEuPathDB" id="VectorBase:PHUM622080"/>
<dbReference type="EMBL" id="DS236406">
    <property type="protein sequence ID" value="EEB20551.1"/>
    <property type="molecule type" value="Genomic_DNA"/>
</dbReference>
<accession>E0W4J5</accession>
<dbReference type="CTD" id="8239957"/>
<name>E0W4J5_PEDHC</name>
<dbReference type="RefSeq" id="XP_002433289.1">
    <property type="nucleotide sequence ID" value="XM_002433244.1"/>
</dbReference>
<dbReference type="EnsemblMetazoa" id="PHUM622080-RA">
    <property type="protein sequence ID" value="PHUM622080-PA"/>
    <property type="gene ID" value="PHUM622080"/>
</dbReference>
<organism>
    <name type="scientific">Pediculus humanus subsp. corporis</name>
    <name type="common">Body louse</name>
    <dbReference type="NCBI Taxonomy" id="121224"/>
    <lineage>
        <taxon>Eukaryota</taxon>
        <taxon>Metazoa</taxon>
        <taxon>Ecdysozoa</taxon>
        <taxon>Arthropoda</taxon>
        <taxon>Hexapoda</taxon>
        <taxon>Insecta</taxon>
        <taxon>Pterygota</taxon>
        <taxon>Neoptera</taxon>
        <taxon>Paraneoptera</taxon>
        <taxon>Psocodea</taxon>
        <taxon>Troctomorpha</taxon>
        <taxon>Phthiraptera</taxon>
        <taxon>Anoplura</taxon>
        <taxon>Pediculidae</taxon>
        <taxon>Pediculus</taxon>
    </lineage>
</organism>
<dbReference type="EMBL" id="AAZO01008078">
    <property type="status" value="NOT_ANNOTATED_CDS"/>
    <property type="molecule type" value="Genomic_DNA"/>
</dbReference>
<protein>
    <recommendedName>
        <fullName evidence="1">INTS8 TPR repeats domain-containing protein</fullName>
    </recommendedName>
</protein>
<reference evidence="3" key="3">
    <citation type="submission" date="2020-05" db="UniProtKB">
        <authorList>
            <consortium name="EnsemblMetazoa"/>
        </authorList>
    </citation>
    <scope>IDENTIFICATION</scope>
    <source>
        <strain evidence="3">USDA</strain>
    </source>
</reference>
<dbReference type="Pfam" id="PF25756">
    <property type="entry name" value="TPR_INTS8"/>
    <property type="match status" value="1"/>
</dbReference>
<evidence type="ECO:0000313" key="3">
    <source>
        <dbReference type="EnsemblMetazoa" id="PHUM622080-PA"/>
    </source>
</evidence>
<keyword evidence="4" id="KW-1185">Reference proteome</keyword>
<dbReference type="Proteomes" id="UP000009046">
    <property type="component" value="Unassembled WGS sequence"/>
</dbReference>
<sequence length="59" mass="6796">MSLSLSLFQVKLIGLLELNSNNNEEIQREAANLRKKLFLRAMTNQYTLSTNTNSFYAKN</sequence>
<evidence type="ECO:0000313" key="2">
    <source>
        <dbReference type="EMBL" id="EEB20551.1"/>
    </source>
</evidence>
<evidence type="ECO:0000259" key="1">
    <source>
        <dbReference type="Pfam" id="PF25756"/>
    </source>
</evidence>
<dbReference type="KEGG" id="phu:Phum_PHUM622080"/>
<feature type="domain" description="INTS8 TPR repeats" evidence="1">
    <location>
        <begin position="10"/>
        <end position="46"/>
    </location>
</feature>
<proteinExistence type="predicted"/>
<dbReference type="InterPro" id="IPR057980">
    <property type="entry name" value="TPR_INTS8"/>
</dbReference>
<dbReference type="HOGENOM" id="CLU_2963583_0_0_1"/>
<evidence type="ECO:0000313" key="4">
    <source>
        <dbReference type="Proteomes" id="UP000009046"/>
    </source>
</evidence>
<dbReference type="InParanoid" id="E0W4J5"/>
<dbReference type="AlphaFoldDB" id="E0W4J5"/>
<reference evidence="2" key="2">
    <citation type="submission" date="2007-04" db="EMBL/GenBank/DDBJ databases">
        <title>The genome of the human body louse.</title>
        <authorList>
            <consortium name="The Human Body Louse Genome Consortium"/>
            <person name="Kirkness E."/>
            <person name="Walenz B."/>
            <person name="Hass B."/>
            <person name="Bruggner R."/>
            <person name="Strausberg R."/>
        </authorList>
    </citation>
    <scope>NUCLEOTIDE SEQUENCE</scope>
    <source>
        <strain evidence="2">USDA</strain>
    </source>
</reference>
<reference evidence="2" key="1">
    <citation type="submission" date="2007-04" db="EMBL/GenBank/DDBJ databases">
        <title>Annotation of Pediculus humanus corporis strain USDA.</title>
        <authorList>
            <person name="Kirkness E."/>
            <person name="Hannick L."/>
            <person name="Hass B."/>
            <person name="Bruggner R."/>
            <person name="Lawson D."/>
            <person name="Bidwell S."/>
            <person name="Joardar V."/>
            <person name="Caler E."/>
            <person name="Walenz B."/>
            <person name="Inman J."/>
            <person name="Schobel S."/>
            <person name="Galinsky K."/>
            <person name="Amedeo P."/>
            <person name="Strausberg R."/>
        </authorList>
    </citation>
    <scope>NUCLEOTIDE SEQUENCE</scope>
    <source>
        <strain evidence="2">USDA</strain>
    </source>
</reference>
<gene>
    <name evidence="3" type="primary">8239957</name>
    <name evidence="2" type="ORF">Phum_PHUM622080</name>
</gene>